<dbReference type="SUPFAM" id="SSF50475">
    <property type="entry name" value="FMN-binding split barrel"/>
    <property type="match status" value="1"/>
</dbReference>
<protein>
    <submittedName>
        <fullName evidence="1">Uncharacterized protein</fullName>
    </submittedName>
</protein>
<accession>A0A917P105</accession>
<sequence length="174" mass="19601">MSDDARARALAFVREEAGFAQLVSFDGGGNPVGRTTSAFLNDDFSVDLVQRRSHRRIDQLRYDDRVLALWSGAPAADSVNDSPWTFDLGLTIPRVVFVRGNARLLDTEETWQVYRDRTARLRTAGHTKAPQRDRADIDANFAGLRVEPRRIRLEGFGHGAEAFSWNTPPRRTDT</sequence>
<reference evidence="1" key="1">
    <citation type="journal article" date="2014" name="Int. J. Syst. Evol. Microbiol.">
        <title>Complete genome sequence of Corynebacterium casei LMG S-19264T (=DSM 44701T), isolated from a smear-ripened cheese.</title>
        <authorList>
            <consortium name="US DOE Joint Genome Institute (JGI-PGF)"/>
            <person name="Walter F."/>
            <person name="Albersmeier A."/>
            <person name="Kalinowski J."/>
            <person name="Ruckert C."/>
        </authorList>
    </citation>
    <scope>NUCLEOTIDE SEQUENCE</scope>
    <source>
        <strain evidence="1">JCM 3086</strain>
    </source>
</reference>
<reference evidence="1" key="2">
    <citation type="submission" date="2020-09" db="EMBL/GenBank/DDBJ databases">
        <authorList>
            <person name="Sun Q."/>
            <person name="Ohkuma M."/>
        </authorList>
    </citation>
    <scope>NUCLEOTIDE SEQUENCE</scope>
    <source>
        <strain evidence="1">JCM 3086</strain>
    </source>
</reference>
<dbReference type="Proteomes" id="UP000657574">
    <property type="component" value="Unassembled WGS sequence"/>
</dbReference>
<name>A0A917P105_9ACTN</name>
<dbReference type="EMBL" id="BMQA01000038">
    <property type="protein sequence ID" value="GGJ50116.1"/>
    <property type="molecule type" value="Genomic_DNA"/>
</dbReference>
<dbReference type="RefSeq" id="WP_189315515.1">
    <property type="nucleotide sequence ID" value="NZ_BMQA01000038.1"/>
</dbReference>
<dbReference type="AlphaFoldDB" id="A0A917P105"/>
<comment type="caution">
    <text evidence="1">The sequence shown here is derived from an EMBL/GenBank/DDBJ whole genome shotgun (WGS) entry which is preliminary data.</text>
</comment>
<proteinExistence type="predicted"/>
<organism evidence="1 2">
    <name type="scientific">Streptomyces brasiliensis</name>
    <dbReference type="NCBI Taxonomy" id="1954"/>
    <lineage>
        <taxon>Bacteria</taxon>
        <taxon>Bacillati</taxon>
        <taxon>Actinomycetota</taxon>
        <taxon>Actinomycetes</taxon>
        <taxon>Kitasatosporales</taxon>
        <taxon>Streptomycetaceae</taxon>
        <taxon>Streptomyces</taxon>
    </lineage>
</organism>
<keyword evidence="2" id="KW-1185">Reference proteome</keyword>
<evidence type="ECO:0000313" key="2">
    <source>
        <dbReference type="Proteomes" id="UP000657574"/>
    </source>
</evidence>
<gene>
    <name evidence="1" type="ORF">GCM10010121_071560</name>
</gene>
<evidence type="ECO:0000313" key="1">
    <source>
        <dbReference type="EMBL" id="GGJ50116.1"/>
    </source>
</evidence>